<dbReference type="Proteomes" id="UP000050465">
    <property type="component" value="Unassembled WGS sequence"/>
</dbReference>
<sequence length="121" mass="13744">MSFNNDNFKNEYLRREGFEKEAFNREVFRSGTSDICQTCSLCGVRIDSQERVHFSFGKPGSRERLYARVCSHVKDTAGCINSNENQLGPITAEDHYGFEEVSVEQFERMLAASFPNLSSNG</sequence>
<reference evidence="1 2" key="1">
    <citation type="submission" date="2015-09" db="EMBL/GenBank/DDBJ databases">
        <title>Identification and resolution of microdiversity through metagenomic sequencing of parallel consortia.</title>
        <authorList>
            <person name="Nelson W.C."/>
            <person name="Romine M.F."/>
            <person name="Lindemann S.R."/>
        </authorList>
    </citation>
    <scope>NUCLEOTIDE SEQUENCE [LARGE SCALE GENOMIC DNA]</scope>
    <source>
        <strain evidence="1">Ana</strain>
    </source>
</reference>
<evidence type="ECO:0000313" key="1">
    <source>
        <dbReference type="EMBL" id="KPQ35523.1"/>
    </source>
</evidence>
<dbReference type="EMBL" id="LJZR01000011">
    <property type="protein sequence ID" value="KPQ35523.1"/>
    <property type="molecule type" value="Genomic_DNA"/>
</dbReference>
<dbReference type="AlphaFoldDB" id="A0A0P7YWV6"/>
<accession>A0A0P7YWV6</accession>
<organism evidence="1 2">
    <name type="scientific">Phormidesmis priestleyi Ana</name>
    <dbReference type="NCBI Taxonomy" id="1666911"/>
    <lineage>
        <taxon>Bacteria</taxon>
        <taxon>Bacillati</taxon>
        <taxon>Cyanobacteriota</taxon>
        <taxon>Cyanophyceae</taxon>
        <taxon>Leptolyngbyales</taxon>
        <taxon>Leptolyngbyaceae</taxon>
        <taxon>Phormidesmis</taxon>
    </lineage>
</organism>
<protein>
    <submittedName>
        <fullName evidence="1">Uncharacterized protein</fullName>
    </submittedName>
</protein>
<gene>
    <name evidence="1" type="ORF">HLUCCA11_09745</name>
</gene>
<comment type="caution">
    <text evidence="1">The sequence shown here is derived from an EMBL/GenBank/DDBJ whole genome shotgun (WGS) entry which is preliminary data.</text>
</comment>
<name>A0A0P7YWV6_9CYAN</name>
<evidence type="ECO:0000313" key="2">
    <source>
        <dbReference type="Proteomes" id="UP000050465"/>
    </source>
</evidence>
<proteinExistence type="predicted"/>